<evidence type="ECO:0000313" key="2">
    <source>
        <dbReference type="Proteomes" id="UP001732700"/>
    </source>
</evidence>
<name>A0ACD5TJB1_AVESA</name>
<dbReference type="Proteomes" id="UP001732700">
    <property type="component" value="Chromosome 1A"/>
</dbReference>
<keyword evidence="2" id="KW-1185">Reference proteome</keyword>
<protein>
    <submittedName>
        <fullName evidence="1">Uncharacterized protein</fullName>
    </submittedName>
</protein>
<proteinExistence type="predicted"/>
<sequence>MAQADHLSLSIHAMDGTAGRETLKLWAMIGNQVLIILVDSGSSHSFVNANLVERLHCTVKTTASVPVKIANGSYMQCTEMVPQLTWWCQGETFSTDMRVLQLGVYDAILGMDWLELHSPMVTDWKNHCLAFSHNGQFIKLTGVAAPVSERVKELPVEQLIKWYKGNEIWAMAIVHPSGDNSSSPLPSEISEVLAQFLDVFATPTKLPPERECPYRYSPAHKDEIEKQVKAMLEAVFMDDILVYSASLQDHVQHLTEVLTLLRRNKLFVKDSKCSFACLSLEYLGHIILADGVSTDPRKTEAMVKWPQPTTVTELRGFLGLTGYYRKFVRNYAVIARPLTNLLKKWIYVDRRGDHIIHYTEGSNGVYTSPTITKFPEAIRGGNGCV</sequence>
<reference evidence="1" key="2">
    <citation type="submission" date="2025-09" db="UniProtKB">
        <authorList>
            <consortium name="EnsemblPlants"/>
        </authorList>
    </citation>
    <scope>IDENTIFICATION</scope>
</reference>
<reference evidence="1" key="1">
    <citation type="submission" date="2021-05" db="EMBL/GenBank/DDBJ databases">
        <authorList>
            <person name="Scholz U."/>
            <person name="Mascher M."/>
            <person name="Fiebig A."/>
        </authorList>
    </citation>
    <scope>NUCLEOTIDE SEQUENCE [LARGE SCALE GENOMIC DNA]</scope>
</reference>
<accession>A0ACD5TJB1</accession>
<dbReference type="EnsemblPlants" id="AVESA.00010b.r2.1AG0065160.1">
    <property type="protein sequence ID" value="AVESA.00010b.r2.1AG0065160.1.CDS"/>
    <property type="gene ID" value="AVESA.00010b.r2.1AG0065160"/>
</dbReference>
<organism evidence="1 2">
    <name type="scientific">Avena sativa</name>
    <name type="common">Oat</name>
    <dbReference type="NCBI Taxonomy" id="4498"/>
    <lineage>
        <taxon>Eukaryota</taxon>
        <taxon>Viridiplantae</taxon>
        <taxon>Streptophyta</taxon>
        <taxon>Embryophyta</taxon>
        <taxon>Tracheophyta</taxon>
        <taxon>Spermatophyta</taxon>
        <taxon>Magnoliopsida</taxon>
        <taxon>Liliopsida</taxon>
        <taxon>Poales</taxon>
        <taxon>Poaceae</taxon>
        <taxon>BOP clade</taxon>
        <taxon>Pooideae</taxon>
        <taxon>Poodae</taxon>
        <taxon>Poeae</taxon>
        <taxon>Poeae Chloroplast Group 1 (Aveneae type)</taxon>
        <taxon>Aveninae</taxon>
        <taxon>Avena</taxon>
    </lineage>
</organism>
<evidence type="ECO:0000313" key="1">
    <source>
        <dbReference type="EnsemblPlants" id="AVESA.00010b.r2.1AG0065160.1.CDS"/>
    </source>
</evidence>